<name>A0A834MD53_RHYFE</name>
<proteinExistence type="predicted"/>
<gene>
    <name evidence="1" type="ORF">GWI33_008881</name>
</gene>
<sequence>MPPSCLTIPIDVPRSKIQPLRSKRLKSGTLAAAYFTRRRRRRRRCDRFGRTDRQRARATLNKRLIGNREGKLQPELPWTESGT</sequence>
<dbReference type="Proteomes" id="UP000625711">
    <property type="component" value="Unassembled WGS sequence"/>
</dbReference>
<organism evidence="1 2">
    <name type="scientific">Rhynchophorus ferrugineus</name>
    <name type="common">Red palm weevil</name>
    <name type="synonym">Curculio ferrugineus</name>
    <dbReference type="NCBI Taxonomy" id="354439"/>
    <lineage>
        <taxon>Eukaryota</taxon>
        <taxon>Metazoa</taxon>
        <taxon>Ecdysozoa</taxon>
        <taxon>Arthropoda</taxon>
        <taxon>Hexapoda</taxon>
        <taxon>Insecta</taxon>
        <taxon>Pterygota</taxon>
        <taxon>Neoptera</taxon>
        <taxon>Endopterygota</taxon>
        <taxon>Coleoptera</taxon>
        <taxon>Polyphaga</taxon>
        <taxon>Cucujiformia</taxon>
        <taxon>Curculionidae</taxon>
        <taxon>Dryophthorinae</taxon>
        <taxon>Rhynchophorus</taxon>
    </lineage>
</organism>
<dbReference type="EMBL" id="JAACXV010003121">
    <property type="protein sequence ID" value="KAF7277276.1"/>
    <property type="molecule type" value="Genomic_DNA"/>
</dbReference>
<protein>
    <submittedName>
        <fullName evidence="1">Uncharacterized protein</fullName>
    </submittedName>
</protein>
<comment type="caution">
    <text evidence="1">The sequence shown here is derived from an EMBL/GenBank/DDBJ whole genome shotgun (WGS) entry which is preliminary data.</text>
</comment>
<evidence type="ECO:0000313" key="2">
    <source>
        <dbReference type="Proteomes" id="UP000625711"/>
    </source>
</evidence>
<evidence type="ECO:0000313" key="1">
    <source>
        <dbReference type="EMBL" id="KAF7277276.1"/>
    </source>
</evidence>
<accession>A0A834MD53</accession>
<dbReference type="AlphaFoldDB" id="A0A834MD53"/>
<keyword evidence="2" id="KW-1185">Reference proteome</keyword>
<reference evidence="1" key="1">
    <citation type="submission" date="2020-08" db="EMBL/GenBank/DDBJ databases">
        <title>Genome sequencing and assembly of the red palm weevil Rhynchophorus ferrugineus.</title>
        <authorList>
            <person name="Dias G.B."/>
            <person name="Bergman C.M."/>
            <person name="Manee M."/>
        </authorList>
    </citation>
    <scope>NUCLEOTIDE SEQUENCE</scope>
    <source>
        <strain evidence="1">AA-2017</strain>
        <tissue evidence="1">Whole larva</tissue>
    </source>
</reference>